<keyword evidence="3" id="KW-1185">Reference proteome</keyword>
<dbReference type="AlphaFoldDB" id="A0A1G9N137"/>
<feature type="signal peptide" evidence="1">
    <location>
        <begin position="1"/>
        <end position="23"/>
    </location>
</feature>
<feature type="chain" id="PRO_5011489919" description="Lipoprotein" evidence="1">
    <location>
        <begin position="24"/>
        <end position="110"/>
    </location>
</feature>
<keyword evidence="1" id="KW-0732">Signal</keyword>
<accession>A0A1G9N137</accession>
<evidence type="ECO:0000313" key="2">
    <source>
        <dbReference type="EMBL" id="SDL80252.1"/>
    </source>
</evidence>
<protein>
    <recommendedName>
        <fullName evidence="4">Lipoprotein</fullName>
    </recommendedName>
</protein>
<proteinExistence type="predicted"/>
<dbReference type="PROSITE" id="PS51257">
    <property type="entry name" value="PROKAR_LIPOPROTEIN"/>
    <property type="match status" value="1"/>
</dbReference>
<dbReference type="EMBL" id="FNGI01000007">
    <property type="protein sequence ID" value="SDL80252.1"/>
    <property type="molecule type" value="Genomic_DNA"/>
</dbReference>
<reference evidence="2 3" key="1">
    <citation type="submission" date="2016-10" db="EMBL/GenBank/DDBJ databases">
        <authorList>
            <person name="de Groot N.N."/>
        </authorList>
    </citation>
    <scope>NUCLEOTIDE SEQUENCE [LARGE SCALE GENOMIC DNA]</scope>
    <source>
        <strain evidence="2 3">DSM 14789</strain>
    </source>
</reference>
<name>A0A1G9N137_9GAMM</name>
<sequence length="110" mass="11733">MKHAMAHGWMAAGIFGLALSGCAGTPSNTPIYQLEARGESVADAKHHAMQQAQARCQGQSPVVLDSNTLDTGPTFTDTSAVAPAQSEVADYEATTHEGESPVVRWRYRCE</sequence>
<dbReference type="Proteomes" id="UP000198654">
    <property type="component" value="Unassembled WGS sequence"/>
</dbReference>
<organism evidence="2 3">
    <name type="scientific">Modicisalibacter muralis</name>
    <dbReference type="NCBI Taxonomy" id="119000"/>
    <lineage>
        <taxon>Bacteria</taxon>
        <taxon>Pseudomonadati</taxon>
        <taxon>Pseudomonadota</taxon>
        <taxon>Gammaproteobacteria</taxon>
        <taxon>Oceanospirillales</taxon>
        <taxon>Halomonadaceae</taxon>
        <taxon>Modicisalibacter</taxon>
    </lineage>
</organism>
<evidence type="ECO:0008006" key="4">
    <source>
        <dbReference type="Google" id="ProtNLM"/>
    </source>
</evidence>
<evidence type="ECO:0000313" key="3">
    <source>
        <dbReference type="Proteomes" id="UP000198654"/>
    </source>
</evidence>
<dbReference type="OrthoDB" id="6173740at2"/>
<gene>
    <name evidence="2" type="ORF">SAMN05661010_02603</name>
</gene>
<evidence type="ECO:0000256" key="1">
    <source>
        <dbReference type="SAM" id="SignalP"/>
    </source>
</evidence>
<dbReference type="RefSeq" id="WP_139171603.1">
    <property type="nucleotide sequence ID" value="NZ_FNGI01000007.1"/>
</dbReference>